<dbReference type="EMBL" id="JABBNT010000004">
    <property type="protein sequence ID" value="NMM45641.1"/>
    <property type="molecule type" value="Genomic_DNA"/>
</dbReference>
<comment type="caution">
    <text evidence="1">The sequence shown here is derived from an EMBL/GenBank/DDBJ whole genome shotgun (WGS) entry which is preliminary data.</text>
</comment>
<dbReference type="CDD" id="cd06980">
    <property type="entry name" value="cupin_bxe_c0505"/>
    <property type="match status" value="1"/>
</dbReference>
<organism evidence="1 2">
    <name type="scientific">Pacificispira spongiicola</name>
    <dbReference type="NCBI Taxonomy" id="2729598"/>
    <lineage>
        <taxon>Bacteria</taxon>
        <taxon>Pseudomonadati</taxon>
        <taxon>Pseudomonadota</taxon>
        <taxon>Alphaproteobacteria</taxon>
        <taxon>Rhodospirillales</taxon>
        <taxon>Rhodospirillaceae</taxon>
        <taxon>Pacificispira</taxon>
    </lineage>
</organism>
<protein>
    <submittedName>
        <fullName evidence="1">Cupin</fullName>
    </submittedName>
</protein>
<evidence type="ECO:0000313" key="2">
    <source>
        <dbReference type="Proteomes" id="UP000539372"/>
    </source>
</evidence>
<dbReference type="RefSeq" id="WP_169626029.1">
    <property type="nucleotide sequence ID" value="NZ_JABBNT010000004.1"/>
</dbReference>
<dbReference type="InterPro" id="IPR014710">
    <property type="entry name" value="RmlC-like_jellyroll"/>
</dbReference>
<accession>A0A7Y0E1U5</accession>
<dbReference type="Gene3D" id="2.60.120.10">
    <property type="entry name" value="Jelly Rolls"/>
    <property type="match status" value="2"/>
</dbReference>
<dbReference type="Proteomes" id="UP000539372">
    <property type="component" value="Unassembled WGS sequence"/>
</dbReference>
<dbReference type="AlphaFoldDB" id="A0A7Y0E1U5"/>
<dbReference type="InterPro" id="IPR011051">
    <property type="entry name" value="RmlC_Cupin_sf"/>
</dbReference>
<sequence length="352" mass="38915">MLNPHTAEIDLPCSEIPETLAFFQDDLGFSLHTIYPADDPAVAILSGHGLRLRLVRGLAGQAGRIRLLSPDAEPREVRAPNGTVIEFAPLNPWPEIPANRPSFVYCAAPTEREWGTGRAGMQYRDLIPDRWGGRFIASHIRIPQGGPVPDYVHFHKVRFQMIFCYRGWVRLVYEDQGEPFILRAGDCVLQPPEIRHRVLEASDRLEVVEIGCPADHPTHVDHILPLPTCAMRPDRDFHGQRFVRHGAADALWEDWALPAFRQRDLGIAAATDGLAHVRVVERLSDRPLPVGQVVVAAEEFHFLFCTGGSARLTAEPGGAATLEAGASVALPPGTLWSFSETSPDLSFLEVCL</sequence>
<name>A0A7Y0E1U5_9PROT</name>
<dbReference type="SUPFAM" id="SSF51182">
    <property type="entry name" value="RmlC-like cupins"/>
    <property type="match status" value="1"/>
</dbReference>
<gene>
    <name evidence="1" type="ORF">HH303_14185</name>
</gene>
<proteinExistence type="predicted"/>
<reference evidence="1 2" key="1">
    <citation type="submission" date="2020-04" db="EMBL/GenBank/DDBJ databases">
        <title>Rhodospirillaceae bacterium KN72 isolated from deep sea.</title>
        <authorList>
            <person name="Zhang D.-C."/>
        </authorList>
    </citation>
    <scope>NUCLEOTIDE SEQUENCE [LARGE SCALE GENOMIC DNA]</scope>
    <source>
        <strain evidence="1 2">KN72</strain>
    </source>
</reference>
<keyword evidence="2" id="KW-1185">Reference proteome</keyword>
<evidence type="ECO:0000313" key="1">
    <source>
        <dbReference type="EMBL" id="NMM45641.1"/>
    </source>
</evidence>